<dbReference type="InterPro" id="IPR019921">
    <property type="entry name" value="Lucif-like_OxRdtase_Rv2161c"/>
</dbReference>
<dbReference type="InterPro" id="IPR036661">
    <property type="entry name" value="Luciferase-like_sf"/>
</dbReference>
<evidence type="ECO:0000259" key="6">
    <source>
        <dbReference type="Pfam" id="PF00296"/>
    </source>
</evidence>
<organism evidence="7 8">
    <name type="scientific">Phytohabitans kaempferiae</name>
    <dbReference type="NCBI Taxonomy" id="1620943"/>
    <lineage>
        <taxon>Bacteria</taxon>
        <taxon>Bacillati</taxon>
        <taxon>Actinomycetota</taxon>
        <taxon>Actinomycetes</taxon>
        <taxon>Micromonosporales</taxon>
        <taxon>Micromonosporaceae</taxon>
    </lineage>
</organism>
<keyword evidence="3 7" id="KW-0560">Oxidoreductase</keyword>
<gene>
    <name evidence="7" type="ORF">ACFFIA_20165</name>
</gene>
<feature type="region of interest" description="Disordered" evidence="5">
    <location>
        <begin position="1"/>
        <end position="41"/>
    </location>
</feature>
<reference evidence="7 8" key="1">
    <citation type="submission" date="2024-09" db="EMBL/GenBank/DDBJ databases">
        <authorList>
            <person name="Sun Q."/>
            <person name="Mori K."/>
        </authorList>
    </citation>
    <scope>NUCLEOTIDE SEQUENCE [LARGE SCALE GENOMIC DNA]</scope>
    <source>
        <strain evidence="7 8">TBRC 3947</strain>
    </source>
</reference>
<evidence type="ECO:0000256" key="1">
    <source>
        <dbReference type="ARBA" id="ARBA00022630"/>
    </source>
</evidence>
<proteinExistence type="predicted"/>
<keyword evidence="1" id="KW-0285">Flavoprotein</keyword>
<dbReference type="InterPro" id="IPR011251">
    <property type="entry name" value="Luciferase-like_dom"/>
</dbReference>
<evidence type="ECO:0000256" key="3">
    <source>
        <dbReference type="ARBA" id="ARBA00023002"/>
    </source>
</evidence>
<feature type="compositionally biased region" description="Polar residues" evidence="5">
    <location>
        <begin position="10"/>
        <end position="24"/>
    </location>
</feature>
<evidence type="ECO:0000256" key="4">
    <source>
        <dbReference type="ARBA" id="ARBA00023033"/>
    </source>
</evidence>
<evidence type="ECO:0000313" key="7">
    <source>
        <dbReference type="EMBL" id="MFC0529981.1"/>
    </source>
</evidence>
<dbReference type="Gene3D" id="3.20.20.30">
    <property type="entry name" value="Luciferase-like domain"/>
    <property type="match status" value="1"/>
</dbReference>
<protein>
    <submittedName>
        <fullName evidence="7">LLM class flavin-dependent oxidoreductase</fullName>
        <ecNumber evidence="7">1.-.-.-</ecNumber>
    </submittedName>
</protein>
<dbReference type="NCBIfam" id="TIGR03619">
    <property type="entry name" value="F420_Rv2161c"/>
    <property type="match status" value="1"/>
</dbReference>
<evidence type="ECO:0000256" key="2">
    <source>
        <dbReference type="ARBA" id="ARBA00022643"/>
    </source>
</evidence>
<accession>A0ABV6M5P3</accession>
<evidence type="ECO:0000256" key="5">
    <source>
        <dbReference type="SAM" id="MobiDB-lite"/>
    </source>
</evidence>
<dbReference type="InterPro" id="IPR050172">
    <property type="entry name" value="SsuD_RutA_monooxygenase"/>
</dbReference>
<dbReference type="RefSeq" id="WP_377253060.1">
    <property type="nucleotide sequence ID" value="NZ_JBHLUH010000039.1"/>
</dbReference>
<dbReference type="SUPFAM" id="SSF51679">
    <property type="entry name" value="Bacterial luciferase-like"/>
    <property type="match status" value="1"/>
</dbReference>
<dbReference type="Proteomes" id="UP001589867">
    <property type="component" value="Unassembled WGS sequence"/>
</dbReference>
<dbReference type="EC" id="1.-.-.-" evidence="7"/>
<evidence type="ECO:0000313" key="8">
    <source>
        <dbReference type="Proteomes" id="UP001589867"/>
    </source>
</evidence>
<dbReference type="EMBL" id="JBHLUH010000039">
    <property type="protein sequence ID" value="MFC0529981.1"/>
    <property type="molecule type" value="Genomic_DNA"/>
</dbReference>
<feature type="domain" description="Luciferase-like" evidence="6">
    <location>
        <begin position="54"/>
        <end position="294"/>
    </location>
</feature>
<dbReference type="PANTHER" id="PTHR42847">
    <property type="entry name" value="ALKANESULFONATE MONOOXYGENASE"/>
    <property type="match status" value="1"/>
</dbReference>
<dbReference type="PANTHER" id="PTHR42847:SF4">
    <property type="entry name" value="ALKANESULFONATE MONOOXYGENASE-RELATED"/>
    <property type="match status" value="1"/>
</dbReference>
<dbReference type="Pfam" id="PF00296">
    <property type="entry name" value="Bac_luciferase"/>
    <property type="match status" value="1"/>
</dbReference>
<dbReference type="GO" id="GO:0016491">
    <property type="term" value="F:oxidoreductase activity"/>
    <property type="evidence" value="ECO:0007669"/>
    <property type="project" value="UniProtKB-KW"/>
</dbReference>
<comment type="caution">
    <text evidence="7">The sequence shown here is derived from an EMBL/GenBank/DDBJ whole genome shotgun (WGS) entry which is preliminary data.</text>
</comment>
<keyword evidence="4" id="KW-0503">Monooxygenase</keyword>
<name>A0ABV6M5P3_9ACTN</name>
<keyword evidence="2" id="KW-0288">FMN</keyword>
<keyword evidence="8" id="KW-1185">Reference proteome</keyword>
<sequence length="351" mass="37578">MTRLRRAQTPAGTTPDTTGYNTGSLPRPARPQPTSGPRLAPAPTSIQALGLAVAAARTAVADARRAEELGFDYLACGEHLFFQVAPNPFVQLAAAAGVTTRIRLVSTVNLLPLYPAPLVAKLAATLDQVSDGRFELGVGAGGEAPDEFAAAGVDPAERFRRLEEGLRVLRLLFSGERVRYEGRFTSLRDVVLDPPPVRPGGPPIWLGGRGDGAIRRAGRYADTWLPYMVTPEMFQAGLHRVRAAAGEYGRDAARVGGALFALVCADRDAAWARRTGIAMVSATYRQDFAPLADRYLFLGSPGQVVRRIREFADGGAGTVILQIAADPDLRERVLRTLAEDVLPELRGGSGR</sequence>